<reference evidence="2" key="2">
    <citation type="journal article" date="2017" name="Nat. Plants">
        <title>The Aegilops tauschii genome reveals multiple impacts of transposons.</title>
        <authorList>
            <person name="Zhao G."/>
            <person name="Zou C."/>
            <person name="Li K."/>
            <person name="Wang K."/>
            <person name="Li T."/>
            <person name="Gao L."/>
            <person name="Zhang X."/>
            <person name="Wang H."/>
            <person name="Yang Z."/>
            <person name="Liu X."/>
            <person name="Jiang W."/>
            <person name="Mao L."/>
            <person name="Kong X."/>
            <person name="Jiao Y."/>
            <person name="Jia J."/>
        </authorList>
    </citation>
    <scope>NUCLEOTIDE SEQUENCE [LARGE SCALE GENOMIC DNA]</scope>
    <source>
        <strain evidence="2">cv. AL8/78</strain>
    </source>
</reference>
<dbReference type="EnsemblPlants" id="AET3Gv21050000.4">
    <property type="protein sequence ID" value="AET3Gv21050000.4"/>
    <property type="gene ID" value="AET3Gv21050000"/>
</dbReference>
<reference evidence="1" key="4">
    <citation type="submission" date="2019-03" db="UniProtKB">
        <authorList>
            <consortium name="EnsemblPlants"/>
        </authorList>
    </citation>
    <scope>IDENTIFICATION</scope>
</reference>
<sequence length="100" mass="11559">MTSLALVPLAYGLERKLYVNKAIRFSSCSWSVVEAESKLRKAYEQQGKYNLDKHRKKWWKIYRLKRERKETSINFEGCLAVLPGMILASSTSVSGCLREI</sequence>
<dbReference type="Gramene" id="AET3Gv21050000.4">
    <property type="protein sequence ID" value="AET3Gv21050000.4"/>
    <property type="gene ID" value="AET3Gv21050000"/>
</dbReference>
<protein>
    <submittedName>
        <fullName evidence="1">Uncharacterized protein</fullName>
    </submittedName>
</protein>
<evidence type="ECO:0000313" key="1">
    <source>
        <dbReference type="EnsemblPlants" id="AET3Gv21050000.4"/>
    </source>
</evidence>
<proteinExistence type="predicted"/>
<organism evidence="1 2">
    <name type="scientific">Aegilops tauschii subsp. strangulata</name>
    <name type="common">Goatgrass</name>
    <dbReference type="NCBI Taxonomy" id="200361"/>
    <lineage>
        <taxon>Eukaryota</taxon>
        <taxon>Viridiplantae</taxon>
        <taxon>Streptophyta</taxon>
        <taxon>Embryophyta</taxon>
        <taxon>Tracheophyta</taxon>
        <taxon>Spermatophyta</taxon>
        <taxon>Magnoliopsida</taxon>
        <taxon>Liliopsida</taxon>
        <taxon>Poales</taxon>
        <taxon>Poaceae</taxon>
        <taxon>BOP clade</taxon>
        <taxon>Pooideae</taxon>
        <taxon>Triticodae</taxon>
        <taxon>Triticeae</taxon>
        <taxon>Triticinae</taxon>
        <taxon>Aegilops</taxon>
    </lineage>
</organism>
<evidence type="ECO:0000313" key="2">
    <source>
        <dbReference type="Proteomes" id="UP000015105"/>
    </source>
</evidence>
<dbReference type="AlphaFoldDB" id="A0A453GJG4"/>
<reference evidence="1" key="3">
    <citation type="journal article" date="2017" name="Nature">
        <title>Genome sequence of the progenitor of the wheat D genome Aegilops tauschii.</title>
        <authorList>
            <person name="Luo M.C."/>
            <person name="Gu Y.Q."/>
            <person name="Puiu D."/>
            <person name="Wang H."/>
            <person name="Twardziok S.O."/>
            <person name="Deal K.R."/>
            <person name="Huo N."/>
            <person name="Zhu T."/>
            <person name="Wang L."/>
            <person name="Wang Y."/>
            <person name="McGuire P.E."/>
            <person name="Liu S."/>
            <person name="Long H."/>
            <person name="Ramasamy R.K."/>
            <person name="Rodriguez J.C."/>
            <person name="Van S.L."/>
            <person name="Yuan L."/>
            <person name="Wang Z."/>
            <person name="Xia Z."/>
            <person name="Xiao L."/>
            <person name="Anderson O.D."/>
            <person name="Ouyang S."/>
            <person name="Liang Y."/>
            <person name="Zimin A.V."/>
            <person name="Pertea G."/>
            <person name="Qi P."/>
            <person name="Bennetzen J.L."/>
            <person name="Dai X."/>
            <person name="Dawson M.W."/>
            <person name="Muller H.G."/>
            <person name="Kugler K."/>
            <person name="Rivarola-Duarte L."/>
            <person name="Spannagl M."/>
            <person name="Mayer K.F.X."/>
            <person name="Lu F.H."/>
            <person name="Bevan M.W."/>
            <person name="Leroy P."/>
            <person name="Li P."/>
            <person name="You F.M."/>
            <person name="Sun Q."/>
            <person name="Liu Z."/>
            <person name="Lyons E."/>
            <person name="Wicker T."/>
            <person name="Salzberg S.L."/>
            <person name="Devos K.M."/>
            <person name="Dvorak J."/>
        </authorList>
    </citation>
    <scope>NUCLEOTIDE SEQUENCE [LARGE SCALE GENOMIC DNA]</scope>
    <source>
        <strain evidence="1">cv. AL8/78</strain>
    </source>
</reference>
<reference evidence="1" key="5">
    <citation type="journal article" date="2021" name="G3 (Bethesda)">
        <title>Aegilops tauschii genome assembly Aet v5.0 features greater sequence contiguity and improved annotation.</title>
        <authorList>
            <person name="Wang L."/>
            <person name="Zhu T."/>
            <person name="Rodriguez J.C."/>
            <person name="Deal K.R."/>
            <person name="Dubcovsky J."/>
            <person name="McGuire P.E."/>
            <person name="Lux T."/>
            <person name="Spannagl M."/>
            <person name="Mayer K.F.X."/>
            <person name="Baldrich P."/>
            <person name="Meyers B.C."/>
            <person name="Huo N."/>
            <person name="Gu Y.Q."/>
            <person name="Zhou H."/>
            <person name="Devos K.M."/>
            <person name="Bennetzen J.L."/>
            <person name="Unver T."/>
            <person name="Budak H."/>
            <person name="Gulick P.J."/>
            <person name="Galiba G."/>
            <person name="Kalapos B."/>
            <person name="Nelson D.R."/>
            <person name="Li P."/>
            <person name="You F.M."/>
            <person name="Luo M.C."/>
            <person name="Dvorak J."/>
        </authorList>
    </citation>
    <scope>NUCLEOTIDE SEQUENCE [LARGE SCALE GENOMIC DNA]</scope>
    <source>
        <strain evidence="1">cv. AL8/78</strain>
    </source>
</reference>
<accession>A0A453GJG4</accession>
<dbReference type="Proteomes" id="UP000015105">
    <property type="component" value="Chromosome 3D"/>
</dbReference>
<reference evidence="2" key="1">
    <citation type="journal article" date="2014" name="Science">
        <title>Ancient hybridizations among the ancestral genomes of bread wheat.</title>
        <authorList>
            <consortium name="International Wheat Genome Sequencing Consortium,"/>
            <person name="Marcussen T."/>
            <person name="Sandve S.R."/>
            <person name="Heier L."/>
            <person name="Spannagl M."/>
            <person name="Pfeifer M."/>
            <person name="Jakobsen K.S."/>
            <person name="Wulff B.B."/>
            <person name="Steuernagel B."/>
            <person name="Mayer K.F."/>
            <person name="Olsen O.A."/>
        </authorList>
    </citation>
    <scope>NUCLEOTIDE SEQUENCE [LARGE SCALE GENOMIC DNA]</scope>
    <source>
        <strain evidence="2">cv. AL8/78</strain>
    </source>
</reference>
<name>A0A453GJG4_AEGTS</name>
<keyword evidence="2" id="KW-1185">Reference proteome</keyword>